<dbReference type="Proteomes" id="UP001597425">
    <property type="component" value="Unassembled WGS sequence"/>
</dbReference>
<proteinExistence type="predicted"/>
<accession>A0ABW5E9U7</accession>
<feature type="domain" description="Immune inhibitor A-like metallopeptidase VEG" evidence="1">
    <location>
        <begin position="3"/>
        <end position="49"/>
    </location>
</feature>
<dbReference type="EMBL" id="JBHUJD010000006">
    <property type="protein sequence ID" value="MFD2310062.1"/>
    <property type="molecule type" value="Genomic_DNA"/>
</dbReference>
<evidence type="ECO:0000259" key="1">
    <source>
        <dbReference type="Pfam" id="PF20774"/>
    </source>
</evidence>
<evidence type="ECO:0000313" key="3">
    <source>
        <dbReference type="Proteomes" id="UP001597425"/>
    </source>
</evidence>
<reference evidence="3" key="1">
    <citation type="journal article" date="2019" name="Int. J. Syst. Evol. Microbiol.">
        <title>The Global Catalogue of Microorganisms (GCM) 10K type strain sequencing project: providing services to taxonomists for standard genome sequencing and annotation.</title>
        <authorList>
            <consortium name="The Broad Institute Genomics Platform"/>
            <consortium name="The Broad Institute Genome Sequencing Center for Infectious Disease"/>
            <person name="Wu L."/>
            <person name="Ma J."/>
        </authorList>
    </citation>
    <scope>NUCLEOTIDE SEQUENCE [LARGE SCALE GENOMIC DNA]</scope>
    <source>
        <strain evidence="3">KCTC 12848</strain>
    </source>
</reference>
<protein>
    <recommendedName>
        <fullName evidence="1">Immune inhibitor A-like metallopeptidase VEG domain-containing protein</fullName>
    </recommendedName>
</protein>
<dbReference type="RefSeq" id="WP_322746552.1">
    <property type="nucleotide sequence ID" value="NZ_JAPIVK010000001.1"/>
</dbReference>
<sequence>MAGEILGFNEGLVVWYADTGYDNNWVGEHPGNAFIGVVDADQHTNTWNDQSGPLPPVGSRFALCRVTTSLSARSCSTGNPGSPTSKSGTHAVCRSLFKKTEHNRFAISSASISCAVS</sequence>
<gene>
    <name evidence="2" type="ORF">ACFSKX_06480</name>
</gene>
<keyword evidence="3" id="KW-1185">Reference proteome</keyword>
<dbReference type="Pfam" id="PF20774">
    <property type="entry name" value="InhA-like_VEG"/>
    <property type="match status" value="1"/>
</dbReference>
<organism evidence="2 3">
    <name type="scientific">Microbulbifer halophilus</name>
    <dbReference type="NCBI Taxonomy" id="453963"/>
    <lineage>
        <taxon>Bacteria</taxon>
        <taxon>Pseudomonadati</taxon>
        <taxon>Pseudomonadota</taxon>
        <taxon>Gammaproteobacteria</taxon>
        <taxon>Cellvibrionales</taxon>
        <taxon>Microbulbiferaceae</taxon>
        <taxon>Microbulbifer</taxon>
    </lineage>
</organism>
<evidence type="ECO:0000313" key="2">
    <source>
        <dbReference type="EMBL" id="MFD2310062.1"/>
    </source>
</evidence>
<name>A0ABW5E9U7_9GAMM</name>
<dbReference type="InterPro" id="IPR048665">
    <property type="entry name" value="InhA-like_VEG"/>
</dbReference>
<comment type="caution">
    <text evidence="2">The sequence shown here is derived from an EMBL/GenBank/DDBJ whole genome shotgun (WGS) entry which is preliminary data.</text>
</comment>